<dbReference type="AlphaFoldDB" id="A0A6N6M5M5"/>
<dbReference type="GO" id="GO:0009244">
    <property type="term" value="P:lipopolysaccharide core region biosynthetic process"/>
    <property type="evidence" value="ECO:0007669"/>
    <property type="project" value="TreeGrafter"/>
</dbReference>
<dbReference type="Proteomes" id="UP000435357">
    <property type="component" value="Unassembled WGS sequence"/>
</dbReference>
<evidence type="ECO:0000313" key="3">
    <source>
        <dbReference type="EMBL" id="KAB1063345.1"/>
    </source>
</evidence>
<evidence type="ECO:0000313" key="4">
    <source>
        <dbReference type="Proteomes" id="UP000435357"/>
    </source>
</evidence>
<organism evidence="3 4">
    <name type="scientific">Salibacter halophilus</name>
    <dbReference type="NCBI Taxonomy" id="1803916"/>
    <lineage>
        <taxon>Bacteria</taxon>
        <taxon>Pseudomonadati</taxon>
        <taxon>Bacteroidota</taxon>
        <taxon>Flavobacteriia</taxon>
        <taxon>Flavobacteriales</taxon>
        <taxon>Salibacteraceae</taxon>
        <taxon>Salibacter</taxon>
    </lineage>
</organism>
<dbReference type="Gene3D" id="3.40.50.2000">
    <property type="entry name" value="Glycogen Phosphorylase B"/>
    <property type="match status" value="2"/>
</dbReference>
<dbReference type="CDD" id="cd03789">
    <property type="entry name" value="GT9_LPS_heptosyltransferase"/>
    <property type="match status" value="1"/>
</dbReference>
<dbReference type="Pfam" id="PF01075">
    <property type="entry name" value="Glyco_transf_9"/>
    <property type="match status" value="1"/>
</dbReference>
<keyword evidence="2 3" id="KW-0808">Transferase</keyword>
<name>A0A6N6M5M5_9FLAO</name>
<keyword evidence="4" id="KW-1185">Reference proteome</keyword>
<reference evidence="3 4" key="1">
    <citation type="submission" date="2019-09" db="EMBL/GenBank/DDBJ databases">
        <title>Genomes of Cryomorphaceae.</title>
        <authorList>
            <person name="Bowman J.P."/>
        </authorList>
    </citation>
    <scope>NUCLEOTIDE SEQUENCE [LARGE SCALE GENOMIC DNA]</scope>
    <source>
        <strain evidence="3 4">KCTC 52047</strain>
    </source>
</reference>
<comment type="caution">
    <text evidence="3">The sequence shown here is derived from an EMBL/GenBank/DDBJ whole genome shotgun (WGS) entry which is preliminary data.</text>
</comment>
<accession>A0A6N6M5M5</accession>
<evidence type="ECO:0000256" key="1">
    <source>
        <dbReference type="ARBA" id="ARBA00022676"/>
    </source>
</evidence>
<dbReference type="SUPFAM" id="SSF53756">
    <property type="entry name" value="UDP-Glycosyltransferase/glycogen phosphorylase"/>
    <property type="match status" value="1"/>
</dbReference>
<dbReference type="GO" id="GO:0005829">
    <property type="term" value="C:cytosol"/>
    <property type="evidence" value="ECO:0007669"/>
    <property type="project" value="TreeGrafter"/>
</dbReference>
<sequence length="341" mass="38588">MNPKVRVLIIRFSSIGDIVLTTPVIRCVKQQLNEGNNEVHLITKEQFKPIVKTNPYLDEVIYIEKKVSEVAEKLQNEGYDYIFDLHNNLRSAQVKRLIGTLAFTFKKHNIEKWLYVNFKINLMPKKHIVDRYMDTTKAFGIENDNKGLDYFIPKDEFLDKSSLSEPFSKQYVAIAIGGQHVGKVMPATKIIEICNALPLPVILLGGPEDYETGKLIEQGSDHEVKNTCGELSLNESASLVNQAEVVISHDTGLMHIAAAFKKPVISIWGATVPEFGMYPYMPGKGSKIIEPKDYRDRPYSKLGDRKWYKPPFKGMEKIDVNEVKQAVEEALDLTKTTEPGA</sequence>
<gene>
    <name evidence="3" type="ORF">F3059_09750</name>
</gene>
<protein>
    <submittedName>
        <fullName evidence="3">Glycosyltransferase family 9 protein</fullName>
    </submittedName>
</protein>
<proteinExistence type="predicted"/>
<dbReference type="InterPro" id="IPR051199">
    <property type="entry name" value="LPS_LOS_Heptosyltrfase"/>
</dbReference>
<dbReference type="OrthoDB" id="9768048at2"/>
<keyword evidence="1" id="KW-0328">Glycosyltransferase</keyword>
<evidence type="ECO:0000256" key="2">
    <source>
        <dbReference type="ARBA" id="ARBA00022679"/>
    </source>
</evidence>
<dbReference type="RefSeq" id="WP_151168704.1">
    <property type="nucleotide sequence ID" value="NZ_WACR01000008.1"/>
</dbReference>
<dbReference type="InterPro" id="IPR002201">
    <property type="entry name" value="Glyco_trans_9"/>
</dbReference>
<dbReference type="EMBL" id="WACR01000008">
    <property type="protein sequence ID" value="KAB1063345.1"/>
    <property type="molecule type" value="Genomic_DNA"/>
</dbReference>
<dbReference type="PANTHER" id="PTHR30160">
    <property type="entry name" value="TETRAACYLDISACCHARIDE 4'-KINASE-RELATED"/>
    <property type="match status" value="1"/>
</dbReference>
<dbReference type="GO" id="GO:0008713">
    <property type="term" value="F:ADP-heptose-lipopolysaccharide heptosyltransferase activity"/>
    <property type="evidence" value="ECO:0007669"/>
    <property type="project" value="TreeGrafter"/>
</dbReference>
<dbReference type="PANTHER" id="PTHR30160:SF1">
    <property type="entry name" value="LIPOPOLYSACCHARIDE 1,2-N-ACETYLGLUCOSAMINETRANSFERASE-RELATED"/>
    <property type="match status" value="1"/>
</dbReference>